<dbReference type="SMART" id="SM00256">
    <property type="entry name" value="FBOX"/>
    <property type="match status" value="1"/>
</dbReference>
<comment type="caution">
    <text evidence="3">The sequence shown here is derived from an EMBL/GenBank/DDBJ whole genome shotgun (WGS) entry which is preliminary data.</text>
</comment>
<name>A0ABR3P1R5_9PEZI</name>
<proteinExistence type="predicted"/>
<evidence type="ECO:0000259" key="2">
    <source>
        <dbReference type="SMART" id="SM00256"/>
    </source>
</evidence>
<evidence type="ECO:0000313" key="4">
    <source>
        <dbReference type="Proteomes" id="UP001562354"/>
    </source>
</evidence>
<keyword evidence="4" id="KW-1185">Reference proteome</keyword>
<dbReference type="EMBL" id="JBFMKM010000018">
    <property type="protein sequence ID" value="KAL1296665.1"/>
    <property type="molecule type" value="Genomic_DNA"/>
</dbReference>
<accession>A0ABR3P1R5</accession>
<dbReference type="Pfam" id="PF00646">
    <property type="entry name" value="F-box"/>
    <property type="match status" value="1"/>
</dbReference>
<gene>
    <name evidence="3" type="ORF">AAFC00_000146</name>
</gene>
<dbReference type="SUPFAM" id="SSF81383">
    <property type="entry name" value="F-box domain"/>
    <property type="match status" value="1"/>
</dbReference>
<reference evidence="3 4" key="1">
    <citation type="submission" date="2024-07" db="EMBL/GenBank/DDBJ databases">
        <title>Draft sequence of the Neodothiora populina.</title>
        <authorList>
            <person name="Drown D.D."/>
            <person name="Schuette U.S."/>
            <person name="Buechlein A.B."/>
            <person name="Rusch D.R."/>
            <person name="Winton L.W."/>
            <person name="Adams G.A."/>
        </authorList>
    </citation>
    <scope>NUCLEOTIDE SEQUENCE [LARGE SCALE GENOMIC DNA]</scope>
    <source>
        <strain evidence="3 4">CPC 39397</strain>
    </source>
</reference>
<evidence type="ECO:0000313" key="3">
    <source>
        <dbReference type="EMBL" id="KAL1296665.1"/>
    </source>
</evidence>
<dbReference type="Proteomes" id="UP001562354">
    <property type="component" value="Unassembled WGS sequence"/>
</dbReference>
<feature type="compositionally biased region" description="Basic and acidic residues" evidence="1">
    <location>
        <begin position="112"/>
        <end position="128"/>
    </location>
</feature>
<dbReference type="InterPro" id="IPR036047">
    <property type="entry name" value="F-box-like_dom_sf"/>
</dbReference>
<sequence>MASSSAAQLVLDTPELLENIVSFLPPLELLVAQRVSQIWRGVITNSPTIQRLLFMRPDWSLETKSYNARRPINKPGERPRNNLMLRRILDGRYPTVTLKITSDAEQDSGASTRDDESSIDVPRKDKPSSGHWSWDVNITCPADRLPSIDPAVLYEHASWRKMYMCQPPCTSLHLVRRWQRSTKAAITCDTGIKMNLFMQKASQANEAWKTWTSSDMDYHYEGAIQCSSIQE</sequence>
<protein>
    <recommendedName>
        <fullName evidence="2">F-box domain-containing protein</fullName>
    </recommendedName>
</protein>
<evidence type="ECO:0000256" key="1">
    <source>
        <dbReference type="SAM" id="MobiDB-lite"/>
    </source>
</evidence>
<dbReference type="RefSeq" id="XP_069196347.1">
    <property type="nucleotide sequence ID" value="XM_069347925.1"/>
</dbReference>
<dbReference type="CDD" id="cd09917">
    <property type="entry name" value="F-box_SF"/>
    <property type="match status" value="1"/>
</dbReference>
<dbReference type="Gene3D" id="1.20.1280.50">
    <property type="match status" value="1"/>
</dbReference>
<dbReference type="GeneID" id="95973849"/>
<feature type="region of interest" description="Disordered" evidence="1">
    <location>
        <begin position="100"/>
        <end position="131"/>
    </location>
</feature>
<organism evidence="3 4">
    <name type="scientific">Neodothiora populina</name>
    <dbReference type="NCBI Taxonomy" id="2781224"/>
    <lineage>
        <taxon>Eukaryota</taxon>
        <taxon>Fungi</taxon>
        <taxon>Dikarya</taxon>
        <taxon>Ascomycota</taxon>
        <taxon>Pezizomycotina</taxon>
        <taxon>Dothideomycetes</taxon>
        <taxon>Dothideomycetidae</taxon>
        <taxon>Dothideales</taxon>
        <taxon>Dothioraceae</taxon>
        <taxon>Neodothiora</taxon>
    </lineage>
</organism>
<feature type="domain" description="F-box" evidence="2">
    <location>
        <begin position="13"/>
        <end position="52"/>
    </location>
</feature>
<dbReference type="InterPro" id="IPR001810">
    <property type="entry name" value="F-box_dom"/>
</dbReference>